<keyword evidence="7" id="KW-1185">Reference proteome</keyword>
<comment type="similarity">
    <text evidence="1">Belongs to the EamA transporter family.</text>
</comment>
<evidence type="ECO:0000313" key="6">
    <source>
        <dbReference type="Proteomes" id="UP000501316"/>
    </source>
</evidence>
<dbReference type="Proteomes" id="UP000509623">
    <property type="component" value="Chromosome"/>
</dbReference>
<feature type="transmembrane region" description="Helical" evidence="2">
    <location>
        <begin position="106"/>
        <end position="130"/>
    </location>
</feature>
<name>A0A859DNJ6_9FIRM</name>
<dbReference type="Gene3D" id="1.10.3730.20">
    <property type="match status" value="2"/>
</dbReference>
<keyword evidence="2" id="KW-0472">Membrane</keyword>
<feature type="transmembrane region" description="Helical" evidence="2">
    <location>
        <begin position="65"/>
        <end position="86"/>
    </location>
</feature>
<feature type="transmembrane region" description="Helical" evidence="2">
    <location>
        <begin position="151"/>
        <end position="171"/>
    </location>
</feature>
<evidence type="ECO:0000256" key="2">
    <source>
        <dbReference type="SAM" id="Phobius"/>
    </source>
</evidence>
<keyword evidence="2" id="KW-1133">Transmembrane helix</keyword>
<protein>
    <submittedName>
        <fullName evidence="4">EamA family transporter</fullName>
    </submittedName>
</protein>
<dbReference type="AlphaFoldDB" id="A0A859DNJ6"/>
<feature type="domain" description="EamA" evidence="3">
    <location>
        <begin position="1"/>
        <end position="136"/>
    </location>
</feature>
<feature type="transmembrane region" description="Helical" evidence="2">
    <location>
        <begin position="30"/>
        <end position="53"/>
    </location>
</feature>
<evidence type="ECO:0000313" key="4">
    <source>
        <dbReference type="EMBL" id="QKN23398.1"/>
    </source>
</evidence>
<sequence length="288" mass="30456">MWILYAFGSAFFAGITAVLAKIGIKNVNSHLATALRTVVVLAFAWLMVVVVGSGGQIGSLSAHTWTFLVLSGLATGASWICYFRALQLGDVNKVAPIDKSSTVLTMILAFLFLGEPFSANMLIGMVLILSGTLLMIQKKKTEAPAAGGKSWLVWAVASAVFASLTAILGKVGIQGVESNLGTAIRTVVVLALAWGIVFARGLQKQISVIDGKSWLFLALSGLATGLSWLCYYRALQMGSASLVAPIDKLSILVTVLFSYLFLKEKLSCRAAVGLALLTGGTLLLLVHF</sequence>
<dbReference type="EMBL" id="CP046161">
    <property type="protein sequence ID" value="QKO29924.1"/>
    <property type="molecule type" value="Genomic_DNA"/>
</dbReference>
<reference evidence="5" key="3">
    <citation type="journal article" date="2022" name="Int. J. Syst. Evol. Microbiol.">
        <title>Caproicibacterium lactatifermentans sp. nov., isolated from pit clay used for the production of Chinese strong aroma-type liquor.</title>
        <authorList>
            <person name="Wang H."/>
            <person name="Gu Y."/>
            <person name="Zhao D."/>
            <person name="Qiao Z."/>
            <person name="Zheng J."/>
            <person name="Gao J."/>
            <person name="Ren C."/>
            <person name="Xu Y."/>
        </authorList>
    </citation>
    <scope>NUCLEOTIDE SEQUENCE</scope>
    <source>
        <strain evidence="5">JNU-WLY1368</strain>
    </source>
</reference>
<evidence type="ECO:0000313" key="5">
    <source>
        <dbReference type="EMBL" id="QKO29924.1"/>
    </source>
</evidence>
<evidence type="ECO:0000259" key="3">
    <source>
        <dbReference type="Pfam" id="PF00892"/>
    </source>
</evidence>
<proteinExistence type="inferred from homology"/>
<keyword evidence="2" id="KW-0812">Transmembrane</keyword>
<dbReference type="InterPro" id="IPR000620">
    <property type="entry name" value="EamA_dom"/>
</dbReference>
<dbReference type="PANTHER" id="PTHR22911">
    <property type="entry name" value="ACYL-MALONYL CONDENSING ENZYME-RELATED"/>
    <property type="match status" value="1"/>
</dbReference>
<dbReference type="SUPFAM" id="SSF103481">
    <property type="entry name" value="Multidrug resistance efflux transporter EmrE"/>
    <property type="match status" value="2"/>
</dbReference>
<reference evidence="6 7" key="1">
    <citation type="submission" date="2019-11" db="EMBL/GenBank/DDBJ databases">
        <authorList>
            <person name="Ren C."/>
            <person name="Wang H."/>
            <person name="Xu Y."/>
        </authorList>
    </citation>
    <scope>NUCLEOTIDE SEQUENCE [LARGE SCALE GENOMIC DNA]</scope>
    <source>
        <strain evidence="7">JNU-WLY1368</strain>
        <strain evidence="4 6">LBM 19010</strain>
    </source>
</reference>
<dbReference type="PANTHER" id="PTHR22911:SF137">
    <property type="entry name" value="SOLUTE CARRIER FAMILY 35 MEMBER G2-RELATED"/>
    <property type="match status" value="1"/>
</dbReference>
<dbReference type="FunFam" id="1.10.3730.20:FF:000009">
    <property type="entry name" value="EamA family transporter"/>
    <property type="match status" value="2"/>
</dbReference>
<accession>A0A859DNJ6</accession>
<feature type="transmembrane region" description="Helical" evidence="2">
    <location>
        <begin position="269"/>
        <end position="287"/>
    </location>
</feature>
<organism evidence="4 6">
    <name type="scientific">Caproicibacterium lactatifermentans</name>
    <dbReference type="NCBI Taxonomy" id="2666138"/>
    <lineage>
        <taxon>Bacteria</taxon>
        <taxon>Bacillati</taxon>
        <taxon>Bacillota</taxon>
        <taxon>Clostridia</taxon>
        <taxon>Eubacteriales</taxon>
        <taxon>Oscillospiraceae</taxon>
        <taxon>Caproicibacterium</taxon>
    </lineage>
</organism>
<evidence type="ECO:0000313" key="7">
    <source>
        <dbReference type="Proteomes" id="UP000509623"/>
    </source>
</evidence>
<dbReference type="Pfam" id="PF00892">
    <property type="entry name" value="EamA"/>
    <property type="match status" value="2"/>
</dbReference>
<gene>
    <name evidence="4" type="ORF">GJQ69_02145</name>
    <name evidence="5" type="ORF">GKP14_02215</name>
</gene>
<dbReference type="Proteomes" id="UP000501316">
    <property type="component" value="Chromosome"/>
</dbReference>
<feature type="transmembrane region" description="Helical" evidence="2">
    <location>
        <begin position="240"/>
        <end position="262"/>
    </location>
</feature>
<feature type="domain" description="EamA" evidence="3">
    <location>
        <begin position="150"/>
        <end position="285"/>
    </location>
</feature>
<dbReference type="InterPro" id="IPR037185">
    <property type="entry name" value="EmrE-like"/>
</dbReference>
<dbReference type="RefSeq" id="WP_086036447.1">
    <property type="nucleotide sequence ID" value="NZ_CP046051.1"/>
</dbReference>
<reference evidence="5" key="2">
    <citation type="journal article" date="2021" name="Appl. Environ. Microbiol.">
        <title>Adaptability of a Caproate-Producing Bacterium Contributes to Its Dominance in an Anaerobic Fermentation System.</title>
        <authorList>
            <person name="Wang H."/>
            <person name="Gu Y."/>
            <person name="Zhou W."/>
            <person name="Zhao D."/>
            <person name="Qiao Z."/>
            <person name="Zheng J."/>
            <person name="Gao J."/>
            <person name="Chen X."/>
            <person name="Ren C."/>
            <person name="Xu Y."/>
        </authorList>
    </citation>
    <scope>NUCLEOTIDE SEQUENCE</scope>
    <source>
        <strain evidence="5">JNU-WLY1368</strain>
    </source>
</reference>
<evidence type="ECO:0000256" key="1">
    <source>
        <dbReference type="ARBA" id="ARBA00007362"/>
    </source>
</evidence>
<feature type="transmembrane region" description="Helical" evidence="2">
    <location>
        <begin position="183"/>
        <end position="202"/>
    </location>
</feature>
<dbReference type="EMBL" id="CP046051">
    <property type="protein sequence ID" value="QKN23398.1"/>
    <property type="molecule type" value="Genomic_DNA"/>
</dbReference>
<feature type="transmembrane region" description="Helical" evidence="2">
    <location>
        <begin position="214"/>
        <end position="234"/>
    </location>
</feature>
<dbReference type="KEGG" id="clf:GJQ69_02145"/>
<dbReference type="GO" id="GO:0016020">
    <property type="term" value="C:membrane"/>
    <property type="evidence" value="ECO:0007669"/>
    <property type="project" value="InterPro"/>
</dbReference>